<feature type="region of interest" description="Disordered" evidence="11">
    <location>
        <begin position="683"/>
        <end position="706"/>
    </location>
</feature>
<evidence type="ECO:0000256" key="11">
    <source>
        <dbReference type="SAM" id="MobiDB-lite"/>
    </source>
</evidence>
<dbReference type="AlphaFoldDB" id="A0A261XUD8"/>
<dbReference type="GO" id="GO:0000479">
    <property type="term" value="P:endonucleolytic cleavage of tricistronic rRNA transcript (SSU-rRNA, 5.8S rRNA, LSU-rRNA)"/>
    <property type="evidence" value="ECO:0007669"/>
    <property type="project" value="TreeGrafter"/>
</dbReference>
<feature type="compositionally biased region" description="Acidic residues" evidence="11">
    <location>
        <begin position="513"/>
        <end position="524"/>
    </location>
</feature>
<feature type="compositionally biased region" description="Basic and acidic residues" evidence="11">
    <location>
        <begin position="486"/>
        <end position="507"/>
    </location>
</feature>
<dbReference type="Pfam" id="PF04950">
    <property type="entry name" value="RIBIOP_C"/>
    <property type="match status" value="1"/>
</dbReference>
<evidence type="ECO:0000256" key="8">
    <source>
        <dbReference type="ARBA" id="ARBA00023242"/>
    </source>
</evidence>
<evidence type="ECO:0000259" key="12">
    <source>
        <dbReference type="PROSITE" id="PS51714"/>
    </source>
</evidence>
<dbReference type="InterPro" id="IPR007034">
    <property type="entry name" value="BMS1_TSR1_C"/>
</dbReference>
<dbReference type="OrthoDB" id="10260897at2759"/>
<feature type="compositionally biased region" description="Basic residues" evidence="11">
    <location>
        <begin position="1"/>
        <end position="10"/>
    </location>
</feature>
<dbReference type="GO" id="GO:0034511">
    <property type="term" value="F:U3 snoRNA binding"/>
    <property type="evidence" value="ECO:0007669"/>
    <property type="project" value="TreeGrafter"/>
</dbReference>
<keyword evidence="5" id="KW-0378">Hydrolase</keyword>
<dbReference type="SMART" id="SM00785">
    <property type="entry name" value="AARP2CN"/>
    <property type="match status" value="1"/>
</dbReference>
<feature type="compositionally biased region" description="Acidic residues" evidence="11">
    <location>
        <begin position="445"/>
        <end position="478"/>
    </location>
</feature>
<dbReference type="CDD" id="cd01882">
    <property type="entry name" value="BMS1"/>
    <property type="match status" value="1"/>
</dbReference>
<comment type="catalytic activity">
    <reaction evidence="9">
        <text>GTP + H2O = GDP + phosphate + H(+)</text>
        <dbReference type="Rhea" id="RHEA:19669"/>
        <dbReference type="ChEBI" id="CHEBI:15377"/>
        <dbReference type="ChEBI" id="CHEBI:15378"/>
        <dbReference type="ChEBI" id="CHEBI:37565"/>
        <dbReference type="ChEBI" id="CHEBI:43474"/>
        <dbReference type="ChEBI" id="CHEBI:58189"/>
    </reaction>
    <physiologicalReaction direction="left-to-right" evidence="9">
        <dbReference type="Rhea" id="RHEA:19670"/>
    </physiologicalReaction>
</comment>
<dbReference type="SUPFAM" id="SSF52540">
    <property type="entry name" value="P-loop containing nucleoside triphosphate hydrolases"/>
    <property type="match status" value="1"/>
</dbReference>
<dbReference type="PROSITE" id="PS51714">
    <property type="entry name" value="G_BMS1"/>
    <property type="match status" value="1"/>
</dbReference>
<organism evidence="13 14">
    <name type="scientific">Bifiguratus adelaidae</name>
    <dbReference type="NCBI Taxonomy" id="1938954"/>
    <lineage>
        <taxon>Eukaryota</taxon>
        <taxon>Fungi</taxon>
        <taxon>Fungi incertae sedis</taxon>
        <taxon>Mucoromycota</taxon>
        <taxon>Mucoromycotina</taxon>
        <taxon>Endogonomycetes</taxon>
        <taxon>Endogonales</taxon>
        <taxon>Endogonales incertae sedis</taxon>
        <taxon>Bifiguratus</taxon>
    </lineage>
</organism>
<dbReference type="PANTHER" id="PTHR12858:SF2">
    <property type="entry name" value="RIBOSOME BIOGENESIS PROTEIN BMS1 HOMOLOG"/>
    <property type="match status" value="1"/>
</dbReference>
<dbReference type="GO" id="GO:0005524">
    <property type="term" value="F:ATP binding"/>
    <property type="evidence" value="ECO:0007669"/>
    <property type="project" value="UniProtKB-KW"/>
</dbReference>
<evidence type="ECO:0000313" key="13">
    <source>
        <dbReference type="EMBL" id="OZJ01985.1"/>
    </source>
</evidence>
<dbReference type="FunFam" id="3.40.50.300:FF:000105">
    <property type="entry name" value="BMS1 ribosome biogenesis factor"/>
    <property type="match status" value="1"/>
</dbReference>
<dbReference type="InterPro" id="IPR037875">
    <property type="entry name" value="Bms1_N"/>
</dbReference>
<dbReference type="GO" id="GO:0005654">
    <property type="term" value="C:nucleoplasm"/>
    <property type="evidence" value="ECO:0007669"/>
    <property type="project" value="UniProtKB-ARBA"/>
</dbReference>
<evidence type="ECO:0000313" key="14">
    <source>
        <dbReference type="Proteomes" id="UP000242875"/>
    </source>
</evidence>
<name>A0A261XUD8_9FUNG</name>
<feature type="region of interest" description="Disordered" evidence="11">
    <location>
        <begin position="1"/>
        <end position="58"/>
    </location>
</feature>
<accession>A0A261XUD8</accession>
<evidence type="ECO:0000256" key="2">
    <source>
        <dbReference type="ARBA" id="ARBA00022517"/>
    </source>
</evidence>
<keyword evidence="2" id="KW-0690">Ribosome biogenesis</keyword>
<evidence type="ECO:0000256" key="6">
    <source>
        <dbReference type="ARBA" id="ARBA00022840"/>
    </source>
</evidence>
<dbReference type="GO" id="GO:0030686">
    <property type="term" value="C:90S preribosome"/>
    <property type="evidence" value="ECO:0007669"/>
    <property type="project" value="TreeGrafter"/>
</dbReference>
<keyword evidence="8" id="KW-0539">Nucleus</keyword>
<protein>
    <recommendedName>
        <fullName evidence="12">Bms1-type G domain-containing protein</fullName>
    </recommendedName>
</protein>
<dbReference type="InterPro" id="IPR039761">
    <property type="entry name" value="Bms1/Tsr1"/>
</dbReference>
<reference evidence="13 14" key="1">
    <citation type="journal article" date="2017" name="Mycologia">
        <title>Bifiguratus adelaidae, gen. et sp. nov., a new member of Mucoromycotina in endophytic and soil-dwelling habitats.</title>
        <authorList>
            <person name="Torres-Cruz T.J."/>
            <person name="Billingsley Tobias T.L."/>
            <person name="Almatruk M."/>
            <person name="Hesse C."/>
            <person name="Kuske C.R."/>
            <person name="Desiro A."/>
            <person name="Benucci G.M."/>
            <person name="Bonito G."/>
            <person name="Stajich J.E."/>
            <person name="Dunlap C."/>
            <person name="Arnold A.E."/>
            <person name="Porras-Alfaro A."/>
        </authorList>
    </citation>
    <scope>NUCLEOTIDE SEQUENCE [LARGE SCALE GENOMIC DNA]</scope>
    <source>
        <strain evidence="13 14">AZ0501</strain>
    </source>
</reference>
<keyword evidence="14" id="KW-1185">Reference proteome</keyword>
<feature type="compositionally biased region" description="Basic residues" evidence="11">
    <location>
        <begin position="16"/>
        <end position="26"/>
    </location>
</feature>
<evidence type="ECO:0000256" key="5">
    <source>
        <dbReference type="ARBA" id="ARBA00022801"/>
    </source>
</evidence>
<feature type="region of interest" description="Disordered" evidence="11">
    <location>
        <begin position="445"/>
        <end position="573"/>
    </location>
</feature>
<comment type="caution">
    <text evidence="13">The sequence shown here is derived from an EMBL/GenBank/DDBJ whole genome shotgun (WGS) entry which is preliminary data.</text>
</comment>
<dbReference type="Pfam" id="PF22298">
    <property type="entry name" value="Tsr1_G-like"/>
    <property type="match status" value="1"/>
</dbReference>
<keyword evidence="4" id="KW-0547">Nucleotide-binding</keyword>
<feature type="compositionally biased region" description="Basic and acidic residues" evidence="11">
    <location>
        <begin position="1126"/>
        <end position="1181"/>
    </location>
</feature>
<proteinExistence type="inferred from homology"/>
<feature type="region of interest" description="Disordered" evidence="11">
    <location>
        <begin position="615"/>
        <end position="635"/>
    </location>
</feature>
<dbReference type="PANTHER" id="PTHR12858">
    <property type="entry name" value="RIBOSOME BIOGENESIS PROTEIN"/>
    <property type="match status" value="1"/>
</dbReference>
<dbReference type="InterPro" id="IPR027417">
    <property type="entry name" value="P-loop_NTPase"/>
</dbReference>
<dbReference type="GO" id="GO:0003924">
    <property type="term" value="F:GTPase activity"/>
    <property type="evidence" value="ECO:0007669"/>
    <property type="project" value="TreeGrafter"/>
</dbReference>
<comment type="subcellular location">
    <subcellularLocation>
        <location evidence="1">Nucleus</location>
        <location evidence="1">Nucleolus</location>
    </subcellularLocation>
</comment>
<dbReference type="Gene3D" id="3.40.50.300">
    <property type="entry name" value="P-loop containing nucleotide triphosphate hydrolases"/>
    <property type="match status" value="1"/>
</dbReference>
<dbReference type="SMART" id="SM01362">
    <property type="entry name" value="DUF663"/>
    <property type="match status" value="1"/>
</dbReference>
<feature type="compositionally biased region" description="Basic and acidic residues" evidence="11">
    <location>
        <begin position="42"/>
        <end position="58"/>
    </location>
</feature>
<evidence type="ECO:0000256" key="4">
    <source>
        <dbReference type="ARBA" id="ARBA00022741"/>
    </source>
</evidence>
<dbReference type="InterPro" id="IPR030387">
    <property type="entry name" value="G_Bms1/Tsr1_dom"/>
</dbReference>
<keyword evidence="6" id="KW-0067">ATP-binding</keyword>
<evidence type="ECO:0000256" key="1">
    <source>
        <dbReference type="ARBA" id="ARBA00004604"/>
    </source>
</evidence>
<dbReference type="InterPro" id="IPR012948">
    <property type="entry name" value="AARP2CN"/>
</dbReference>
<comment type="similarity">
    <text evidence="10">Belongs to the TRAFAC class translation factor GTPase superfamily. Bms1-like GTPase family. BMS1 subfamily.</text>
</comment>
<dbReference type="GO" id="GO:0005525">
    <property type="term" value="F:GTP binding"/>
    <property type="evidence" value="ECO:0007669"/>
    <property type="project" value="UniProtKB-KW"/>
</dbReference>
<feature type="compositionally biased region" description="Acidic residues" evidence="11">
    <location>
        <begin position="552"/>
        <end position="561"/>
    </location>
</feature>
<keyword evidence="3" id="KW-0597">Phosphoprotein</keyword>
<evidence type="ECO:0000256" key="9">
    <source>
        <dbReference type="ARBA" id="ARBA00049117"/>
    </source>
</evidence>
<dbReference type="GO" id="GO:0032040">
    <property type="term" value="C:small-subunit processome"/>
    <property type="evidence" value="ECO:0007669"/>
    <property type="project" value="UniProtKB-ARBA"/>
</dbReference>
<evidence type="ECO:0000256" key="7">
    <source>
        <dbReference type="ARBA" id="ARBA00023134"/>
    </source>
</evidence>
<evidence type="ECO:0000256" key="10">
    <source>
        <dbReference type="ARBA" id="ARBA00061391"/>
    </source>
</evidence>
<gene>
    <name evidence="13" type="ORF">BZG36_04890</name>
</gene>
<dbReference type="EMBL" id="MVBO01000207">
    <property type="protein sequence ID" value="OZJ01985.1"/>
    <property type="molecule type" value="Genomic_DNA"/>
</dbReference>
<evidence type="ECO:0000256" key="3">
    <source>
        <dbReference type="ARBA" id="ARBA00022553"/>
    </source>
</evidence>
<feature type="compositionally biased region" description="Acidic residues" evidence="11">
    <location>
        <begin position="696"/>
        <end position="706"/>
    </location>
</feature>
<dbReference type="Pfam" id="PF08142">
    <property type="entry name" value="AARP2CN"/>
    <property type="match status" value="1"/>
</dbReference>
<feature type="region of interest" description="Disordered" evidence="11">
    <location>
        <begin position="1126"/>
        <end position="1190"/>
    </location>
</feature>
<sequence>MEEHKAHRAKQAGVKHDRKKEKHVKNKERNNPRAFTFQSAGKAEKTARRNADRGEKKLHVPLVDRTPLEAPPVVVAVVGPPGTGKSTLIKSLVKRYTKHNLTEIKGPITVVSGKKRRLTFIECANDMNSMIDVAKVADLVLLMIDASFGFEMETFEFLNVLQVHGFPKIMGVLTHLDKFRNNKTLKTTKKRLKHRFWTEIYQGAKLFYLSGVINGRYPNTEIQNLSRFISVMKFRPLIWRNTHPYLVADRVEDLTDPNLVHSDPKHDRTVTLYGYLRGTNLKSTMNVHIPGAGDQVIEDISILPDPCPLPDKERKRLDDKHKLIYGPMSDVGGVMYDKDAVYINVPGNFTKKKTEDVEEDEDEVPRGEGERLVMELQDVKDTLGSQMSGSALQLFRDAAPLTSADLGDRSDDELDEDLLDDITEVVDRNASGRVRRRALFAGEDDFDEEAIPSDDDDHPADLNTEDEASEDFDDEEEEQGSRKAVSRLDSRNLPKKGEKEEHNRNEEIPYADSDSDLDDEDGEELVNISGRDRKPTKQLNGNGAARAQLSDEGFDEVEDYDQAGTSDGSDELDGALKWKENMAQKARDMFYANRRVNLMQLIYKERNLSPEDIIVGKTSSEDKQAGEENDDDDDDFLTFKAKEKVDQGVEDVDSCRVKVSKADLGQWESEEILESIRNRFITGSYDNDTGEATPENNDEDEEGDFEDLETGEVVKASEAETKSPVEVEREALVKKKEALKNKFNAEYDHDDDEDEKMDFYEEKKDEIAKQLQINREEFEGDDEQTRAMVEGYRPGTYVRILIKSMPAEFVINFDPTRLVLLGGLLSAEEQFGFMQVRLKRHRWHRKILKTNDPLIFSIGWRRFQSIPIYSMFDGVRSRMLKYTPEHMHCTATFYGPVHTPNTAFCAVQTLSDTSSQFRISATGTIVDIDHSVEIVKKLKLVGTPSKIYKNTAFIKDMFNSALEVAKFEGANLRTVSGIRGQVKKALPKPEGHFRATFEDKILMSDIIFLRAWYPVKPRKYYNPVTSLLGADGWQGMRTTSQVRQALALHAPSNADSTYKPIVRPTRRFNHLKIPKSLQASLPFASKPKLIKPKANNKMSYLASRSVILEPEERKVHTLMQQLRTLGNEKKLKTREKNAERRQEYEKKKAKLEAVSKEKENERRKEYFRKEGKRARAEEVAKSGKRQKTTA</sequence>
<dbReference type="GO" id="GO:0000462">
    <property type="term" value="P:maturation of SSU-rRNA from tricistronic rRNA transcript (SSU-rRNA, 5.8S rRNA, LSU-rRNA)"/>
    <property type="evidence" value="ECO:0007669"/>
    <property type="project" value="TreeGrafter"/>
</dbReference>
<keyword evidence="7" id="KW-0342">GTP-binding</keyword>
<dbReference type="Proteomes" id="UP000242875">
    <property type="component" value="Unassembled WGS sequence"/>
</dbReference>
<feature type="domain" description="Bms1-type G" evidence="12">
    <location>
        <begin position="71"/>
        <end position="235"/>
    </location>
</feature>